<feature type="compositionally biased region" description="Low complexity" evidence="1">
    <location>
        <begin position="205"/>
        <end position="217"/>
    </location>
</feature>
<reference evidence="3 4" key="1">
    <citation type="submission" date="2017-12" db="EMBL/GenBank/DDBJ databases">
        <title>Sequencing, de novo assembly and annotation of complete genome of a new Thraustochytrid species, strain FCC1311.</title>
        <authorList>
            <person name="Sedici K."/>
            <person name="Godart F."/>
            <person name="Aiese Cigliano R."/>
            <person name="Sanseverino W."/>
            <person name="Barakat M."/>
            <person name="Ortet P."/>
            <person name="Marechal E."/>
            <person name="Cagnac O."/>
            <person name="Amato A."/>
        </authorList>
    </citation>
    <scope>NUCLEOTIDE SEQUENCE [LARGE SCALE GENOMIC DNA]</scope>
</reference>
<feature type="compositionally biased region" description="Polar residues" evidence="1">
    <location>
        <begin position="414"/>
        <end position="423"/>
    </location>
</feature>
<feature type="domain" description="START" evidence="2">
    <location>
        <begin position="497"/>
        <end position="613"/>
    </location>
</feature>
<evidence type="ECO:0000259" key="2">
    <source>
        <dbReference type="PROSITE" id="PS50848"/>
    </source>
</evidence>
<evidence type="ECO:0000313" key="3">
    <source>
        <dbReference type="EMBL" id="GBG24584.1"/>
    </source>
</evidence>
<organism evidence="3 4">
    <name type="scientific">Hondaea fermentalgiana</name>
    <dbReference type="NCBI Taxonomy" id="2315210"/>
    <lineage>
        <taxon>Eukaryota</taxon>
        <taxon>Sar</taxon>
        <taxon>Stramenopiles</taxon>
        <taxon>Bigyra</taxon>
        <taxon>Labyrinthulomycetes</taxon>
        <taxon>Thraustochytrida</taxon>
        <taxon>Thraustochytriidae</taxon>
        <taxon>Hondaea</taxon>
    </lineage>
</organism>
<comment type="caution">
    <text evidence="3">The sequence shown here is derived from an EMBL/GenBank/DDBJ whole genome shotgun (WGS) entry which is preliminary data.</text>
</comment>
<dbReference type="GO" id="GO:0008289">
    <property type="term" value="F:lipid binding"/>
    <property type="evidence" value="ECO:0007669"/>
    <property type="project" value="InterPro"/>
</dbReference>
<proteinExistence type="predicted"/>
<dbReference type="InParanoid" id="A0A2R5GA68"/>
<dbReference type="Proteomes" id="UP000241890">
    <property type="component" value="Unassembled WGS sequence"/>
</dbReference>
<evidence type="ECO:0000313" key="4">
    <source>
        <dbReference type="Proteomes" id="UP000241890"/>
    </source>
</evidence>
<keyword evidence="4" id="KW-1185">Reference proteome</keyword>
<dbReference type="EMBL" id="BEYU01000006">
    <property type="protein sequence ID" value="GBG24584.1"/>
    <property type="molecule type" value="Genomic_DNA"/>
</dbReference>
<gene>
    <name evidence="3" type="ORF">FCC1311_008032</name>
</gene>
<dbReference type="Pfam" id="PF01852">
    <property type="entry name" value="START"/>
    <property type="match status" value="1"/>
</dbReference>
<accession>A0A2R5GA68</accession>
<dbReference type="AlphaFoldDB" id="A0A2R5GA68"/>
<feature type="region of interest" description="Disordered" evidence="1">
    <location>
        <begin position="166"/>
        <end position="231"/>
    </location>
</feature>
<dbReference type="PROSITE" id="PS50848">
    <property type="entry name" value="START"/>
    <property type="match status" value="1"/>
</dbReference>
<dbReference type="InterPro" id="IPR002913">
    <property type="entry name" value="START_lipid-bd_dom"/>
</dbReference>
<feature type="region of interest" description="Disordered" evidence="1">
    <location>
        <begin position="317"/>
        <end position="435"/>
    </location>
</feature>
<feature type="compositionally biased region" description="Basic residues" evidence="1">
    <location>
        <begin position="384"/>
        <end position="400"/>
    </location>
</feature>
<dbReference type="InterPro" id="IPR045096">
    <property type="entry name" value="EDR2-like"/>
</dbReference>
<dbReference type="PANTHER" id="PTHR12136:SF41">
    <property type="entry name" value="PLECKSTRIN HOMOLOGY (PH) AND LIPID-BINDING START DOMAINS-CONTAINING PROTEIN"/>
    <property type="match status" value="1"/>
</dbReference>
<dbReference type="Gene3D" id="3.30.530.20">
    <property type="match status" value="1"/>
</dbReference>
<dbReference type="SUPFAM" id="SSF55961">
    <property type="entry name" value="Bet v1-like"/>
    <property type="match status" value="1"/>
</dbReference>
<name>A0A2R5GA68_9STRA</name>
<dbReference type="InterPro" id="IPR023393">
    <property type="entry name" value="START-like_dom_sf"/>
</dbReference>
<dbReference type="PANTHER" id="PTHR12136">
    <property type="entry name" value="ENHANCED DISEASE RESISTANCE-RELATED"/>
    <property type="match status" value="1"/>
</dbReference>
<evidence type="ECO:0000256" key="1">
    <source>
        <dbReference type="SAM" id="MobiDB-lite"/>
    </source>
</evidence>
<sequence>MRSSASSPQLSDAANGAQSKVSTLEASKEPVVLSGHPPVDAGSPCGYLFRNFTMLHKCELYYYVLDTKRKRLYEFRDGHVFGIEPKSIIQLHAARLEDELISYKSSWGQLYCWKVFLRAEEDNRPKILNLGATSTAMAEAWIDALRPVVGTGAPNGMRIEFATENGEDLDSISPANSGSRPSPLHTDGANGDSDANTGTPPDPPSAGSAVGGASSFATSMPSPPKTRSWKQPVVVCGETFRIQCSDLSTNAWLLSEAMRTFMRRSANEESTTPDLVALYNVTQDRILDLSEDVGASLVPGDILEALTEDADVIKRLENGSRHRPTRSQHSLSAPGPGVSSSLPATVDKHQTNGKSNGSNKPPSPLNGDGRKPASSVTASSLQQHKQKQKQQQQHPHHTPTKRPESGERGAPSASLPSGTSSGAITRVSKANGRGHASTRLVHGLSWHLSKEMIAAQLAHSKHFLDDREKQEKLILEHFDHLCAAMDMKVPFWAGRTWTPESAENGVRISVHGESALGVLVIPANPSAVLERLLDVRTQLEWDQTLYKVRYLEAARGADVVHMETSLRGPLQKRCFCVARFWMRLDDGSYVGTFTPSAHPSAPSPSGFTPGSMRCAFLLRSSGRYESLLSFLSEVDVHSPLFSSWFNRRAQTSMLASLAGLREASALI</sequence>
<protein>
    <submittedName>
        <fullName evidence="3">Protein ENHANCED DISEASE RESISTANCE 2-like</fullName>
    </submittedName>
</protein>